<dbReference type="PANTHER" id="PTHR23024">
    <property type="entry name" value="ARYLACETAMIDE DEACETYLASE"/>
    <property type="match status" value="1"/>
</dbReference>
<reference evidence="3 4" key="1">
    <citation type="submission" date="2024-04" db="EMBL/GenBank/DDBJ databases">
        <title>The reference genome of an endangered Asteraceae, Deinandra increscens subsp. villosa, native to the Central Coast of California.</title>
        <authorList>
            <person name="Guilliams M."/>
            <person name="Hasenstab-Lehman K."/>
            <person name="Meyer R."/>
            <person name="Mcevoy S."/>
        </authorList>
    </citation>
    <scope>NUCLEOTIDE SEQUENCE [LARGE SCALE GENOMIC DNA]</scope>
    <source>
        <tissue evidence="3">Leaf</tissue>
    </source>
</reference>
<comment type="similarity">
    <text evidence="1">Belongs to the 'GDXG' lipolytic enzyme family.</text>
</comment>
<dbReference type="Proteomes" id="UP001408789">
    <property type="component" value="Unassembled WGS sequence"/>
</dbReference>
<protein>
    <recommendedName>
        <fullName evidence="2">Alpha/beta hydrolase fold-3 domain-containing protein</fullName>
    </recommendedName>
</protein>
<dbReference type="InterPro" id="IPR029058">
    <property type="entry name" value="AB_hydrolase_fold"/>
</dbReference>
<proteinExistence type="inferred from homology"/>
<dbReference type="Pfam" id="PF07859">
    <property type="entry name" value="Abhydrolase_3"/>
    <property type="match status" value="1"/>
</dbReference>
<comment type="caution">
    <text evidence="3">The sequence shown here is derived from an EMBL/GenBank/DDBJ whole genome shotgun (WGS) entry which is preliminary data.</text>
</comment>
<dbReference type="InterPro" id="IPR013094">
    <property type="entry name" value="AB_hydrolase_3"/>
</dbReference>
<sequence length="340" mass="38718">MESPKSPSLPWKTRISLWFLYATMGLITRKDGTVNHRLLKLLLTRSPPSSKPINGVKSYDVIVDPTRNLWFRVFVPTQYAIEELPVMVYFHGGGFIFLSPDVKLFDDACRRFARELPAVVVSVDYRLAPEHRHPAQHDDGLDVLKFLDVEDNKSKWLPENANISRCFIAGDSAGGHIAHFVFQRASQFNFLQLQVIGLVIIQPFFGGEERTDSEIGAIGSARVLSLTDWCWNAFVPLGGPYNRDHPVINVSGPNALDISKMDFVPTMVVVAGFDTLRDWQMRYYQWLKKSGKEAYLMDYPNMFHGFHLFPELPECNQFISEMKTFFHKVLNKTIGDVGSV</sequence>
<dbReference type="PANTHER" id="PTHR23024:SF24">
    <property type="entry name" value="ALPHA_BETA HYDROLASE FOLD-3 DOMAIN-CONTAINING PROTEIN"/>
    <property type="match status" value="1"/>
</dbReference>
<dbReference type="EMBL" id="JBCNJP010018569">
    <property type="protein sequence ID" value="KAK9047964.1"/>
    <property type="molecule type" value="Genomic_DNA"/>
</dbReference>
<dbReference type="SUPFAM" id="SSF53474">
    <property type="entry name" value="alpha/beta-Hydrolases"/>
    <property type="match status" value="1"/>
</dbReference>
<evidence type="ECO:0000256" key="1">
    <source>
        <dbReference type="ARBA" id="ARBA00010515"/>
    </source>
</evidence>
<dbReference type="Gene3D" id="3.40.50.1820">
    <property type="entry name" value="alpha/beta hydrolase"/>
    <property type="match status" value="1"/>
</dbReference>
<keyword evidence="4" id="KW-1185">Reference proteome</keyword>
<accession>A0AAP0C6E6</accession>
<organism evidence="3 4">
    <name type="scientific">Deinandra increscens subsp. villosa</name>
    <dbReference type="NCBI Taxonomy" id="3103831"/>
    <lineage>
        <taxon>Eukaryota</taxon>
        <taxon>Viridiplantae</taxon>
        <taxon>Streptophyta</taxon>
        <taxon>Embryophyta</taxon>
        <taxon>Tracheophyta</taxon>
        <taxon>Spermatophyta</taxon>
        <taxon>Magnoliopsida</taxon>
        <taxon>eudicotyledons</taxon>
        <taxon>Gunneridae</taxon>
        <taxon>Pentapetalae</taxon>
        <taxon>asterids</taxon>
        <taxon>campanulids</taxon>
        <taxon>Asterales</taxon>
        <taxon>Asteraceae</taxon>
        <taxon>Asteroideae</taxon>
        <taxon>Heliantheae alliance</taxon>
        <taxon>Madieae</taxon>
        <taxon>Madiinae</taxon>
        <taxon>Deinandra</taxon>
    </lineage>
</organism>
<evidence type="ECO:0000313" key="3">
    <source>
        <dbReference type="EMBL" id="KAK9047964.1"/>
    </source>
</evidence>
<feature type="domain" description="Alpha/beta hydrolase fold-3" evidence="2">
    <location>
        <begin position="87"/>
        <end position="307"/>
    </location>
</feature>
<dbReference type="InterPro" id="IPR050466">
    <property type="entry name" value="Carboxylest/Gibb_receptor"/>
</dbReference>
<evidence type="ECO:0000313" key="4">
    <source>
        <dbReference type="Proteomes" id="UP001408789"/>
    </source>
</evidence>
<name>A0AAP0C6E6_9ASTR</name>
<dbReference type="GO" id="GO:0016787">
    <property type="term" value="F:hydrolase activity"/>
    <property type="evidence" value="ECO:0007669"/>
    <property type="project" value="InterPro"/>
</dbReference>
<evidence type="ECO:0000259" key="2">
    <source>
        <dbReference type="Pfam" id="PF07859"/>
    </source>
</evidence>
<gene>
    <name evidence="3" type="ORF">SSX86_033074</name>
</gene>
<dbReference type="AlphaFoldDB" id="A0AAP0C6E6"/>